<keyword evidence="4" id="KW-1185">Reference proteome</keyword>
<proteinExistence type="predicted"/>
<protein>
    <recommendedName>
        <fullName evidence="5">Sortase</fullName>
    </recommendedName>
</protein>
<feature type="signal peptide" evidence="2">
    <location>
        <begin position="1"/>
        <end position="25"/>
    </location>
</feature>
<evidence type="ECO:0000313" key="4">
    <source>
        <dbReference type="Proteomes" id="UP001595867"/>
    </source>
</evidence>
<gene>
    <name evidence="3" type="ORF">ACFO0C_48400</name>
</gene>
<feature type="chain" id="PRO_5046438255" description="Sortase" evidence="2">
    <location>
        <begin position="26"/>
        <end position="158"/>
    </location>
</feature>
<organism evidence="3 4">
    <name type="scientific">Actinoplanes subglobosus</name>
    <dbReference type="NCBI Taxonomy" id="1547892"/>
    <lineage>
        <taxon>Bacteria</taxon>
        <taxon>Bacillati</taxon>
        <taxon>Actinomycetota</taxon>
        <taxon>Actinomycetes</taxon>
        <taxon>Micromonosporales</taxon>
        <taxon>Micromonosporaceae</taxon>
        <taxon>Actinoplanes</taxon>
    </lineage>
</organism>
<reference evidence="4" key="1">
    <citation type="journal article" date="2019" name="Int. J. Syst. Evol. Microbiol.">
        <title>The Global Catalogue of Microorganisms (GCM) 10K type strain sequencing project: providing services to taxonomists for standard genome sequencing and annotation.</title>
        <authorList>
            <consortium name="The Broad Institute Genomics Platform"/>
            <consortium name="The Broad Institute Genome Sequencing Center for Infectious Disease"/>
            <person name="Wu L."/>
            <person name="Ma J."/>
        </authorList>
    </citation>
    <scope>NUCLEOTIDE SEQUENCE [LARGE SCALE GENOMIC DNA]</scope>
    <source>
        <strain evidence="4">TBRC 5832</strain>
    </source>
</reference>
<evidence type="ECO:0008006" key="5">
    <source>
        <dbReference type="Google" id="ProtNLM"/>
    </source>
</evidence>
<feature type="transmembrane region" description="Helical" evidence="1">
    <location>
        <begin position="132"/>
        <end position="152"/>
    </location>
</feature>
<keyword evidence="1" id="KW-1133">Transmembrane helix</keyword>
<keyword evidence="2" id="KW-0732">Signal</keyword>
<dbReference type="RefSeq" id="WP_378073703.1">
    <property type="nucleotide sequence ID" value="NZ_JBHSBL010000045.1"/>
</dbReference>
<evidence type="ECO:0000313" key="3">
    <source>
        <dbReference type="EMBL" id="MFC4072805.1"/>
    </source>
</evidence>
<sequence length="158" mass="15617">MRMFVPAVAAGLAFALTGASPAAGAAVFVELNPSTVRAGDEFALRASCDDNLKSATVRGEPIGSVTVVPEFGFLTATVRVPADTKPGDYPVALTCPEGGGATAVLHVVAKVEPSRGPATGGGGTAGDLTGPLLIGGGLIMAMAGAALGVLSMRRRRVG</sequence>
<evidence type="ECO:0000256" key="1">
    <source>
        <dbReference type="SAM" id="Phobius"/>
    </source>
</evidence>
<accession>A0ABV8JCQ4</accession>
<keyword evidence="1" id="KW-0472">Membrane</keyword>
<dbReference type="EMBL" id="JBHSBL010000045">
    <property type="protein sequence ID" value="MFC4072805.1"/>
    <property type="molecule type" value="Genomic_DNA"/>
</dbReference>
<name>A0ABV8JCQ4_9ACTN</name>
<dbReference type="Proteomes" id="UP001595867">
    <property type="component" value="Unassembled WGS sequence"/>
</dbReference>
<keyword evidence="1" id="KW-0812">Transmembrane</keyword>
<evidence type="ECO:0000256" key="2">
    <source>
        <dbReference type="SAM" id="SignalP"/>
    </source>
</evidence>
<comment type="caution">
    <text evidence="3">The sequence shown here is derived from an EMBL/GenBank/DDBJ whole genome shotgun (WGS) entry which is preliminary data.</text>
</comment>